<gene>
    <name evidence="1" type="ORF">C2G38_2217253</name>
</gene>
<evidence type="ECO:0000313" key="2">
    <source>
        <dbReference type="Proteomes" id="UP000266673"/>
    </source>
</evidence>
<sequence length="91" mass="9925">MTSLEPSDSDLGSEMRKREIVGIAHCKNAIITSLHHNLGSKCRKALAVALCKNPTMNFLNSDIIILDQSKVAFCKSTAITLNHGDNNLESE</sequence>
<name>A0A397U7X3_9GLOM</name>
<proteinExistence type="predicted"/>
<dbReference type="Proteomes" id="UP000266673">
    <property type="component" value="Unassembled WGS sequence"/>
</dbReference>
<dbReference type="AlphaFoldDB" id="A0A397U7X3"/>
<reference evidence="1 2" key="1">
    <citation type="submission" date="2018-06" db="EMBL/GenBank/DDBJ databases">
        <title>Comparative genomics reveals the genomic features of Rhizophagus irregularis, R. cerebriforme, R. diaphanum and Gigaspora rosea, and their symbiotic lifestyle signature.</title>
        <authorList>
            <person name="Morin E."/>
            <person name="San Clemente H."/>
            <person name="Chen E.C.H."/>
            <person name="De La Providencia I."/>
            <person name="Hainaut M."/>
            <person name="Kuo A."/>
            <person name="Kohler A."/>
            <person name="Murat C."/>
            <person name="Tang N."/>
            <person name="Roy S."/>
            <person name="Loubradou J."/>
            <person name="Henrissat B."/>
            <person name="Grigoriev I.V."/>
            <person name="Corradi N."/>
            <person name="Roux C."/>
            <person name="Martin F.M."/>
        </authorList>
    </citation>
    <scope>NUCLEOTIDE SEQUENCE [LARGE SCALE GENOMIC DNA]</scope>
    <source>
        <strain evidence="1 2">DAOM 194757</strain>
    </source>
</reference>
<comment type="caution">
    <text evidence="1">The sequence shown here is derived from an EMBL/GenBank/DDBJ whole genome shotgun (WGS) entry which is preliminary data.</text>
</comment>
<keyword evidence="2" id="KW-1185">Reference proteome</keyword>
<protein>
    <submittedName>
        <fullName evidence="1">Uncharacterized protein</fullName>
    </submittedName>
</protein>
<accession>A0A397U7X3</accession>
<evidence type="ECO:0000313" key="1">
    <source>
        <dbReference type="EMBL" id="RIB06385.1"/>
    </source>
</evidence>
<dbReference type="OrthoDB" id="120976at2759"/>
<organism evidence="1 2">
    <name type="scientific">Gigaspora rosea</name>
    <dbReference type="NCBI Taxonomy" id="44941"/>
    <lineage>
        <taxon>Eukaryota</taxon>
        <taxon>Fungi</taxon>
        <taxon>Fungi incertae sedis</taxon>
        <taxon>Mucoromycota</taxon>
        <taxon>Glomeromycotina</taxon>
        <taxon>Glomeromycetes</taxon>
        <taxon>Diversisporales</taxon>
        <taxon>Gigasporaceae</taxon>
        <taxon>Gigaspora</taxon>
    </lineage>
</organism>
<dbReference type="EMBL" id="QKWP01001825">
    <property type="protein sequence ID" value="RIB06385.1"/>
    <property type="molecule type" value="Genomic_DNA"/>
</dbReference>